<evidence type="ECO:0000313" key="1">
    <source>
        <dbReference type="EMBL" id="KAG9246635.1"/>
    </source>
</evidence>
<dbReference type="Proteomes" id="UP000887226">
    <property type="component" value="Unassembled WGS sequence"/>
</dbReference>
<protein>
    <submittedName>
        <fullName evidence="1">Uncharacterized protein</fullName>
    </submittedName>
</protein>
<dbReference type="Gene3D" id="3.40.50.1820">
    <property type="entry name" value="alpha/beta hydrolase"/>
    <property type="match status" value="1"/>
</dbReference>
<organism evidence="1 2">
    <name type="scientific">Calycina marina</name>
    <dbReference type="NCBI Taxonomy" id="1763456"/>
    <lineage>
        <taxon>Eukaryota</taxon>
        <taxon>Fungi</taxon>
        <taxon>Dikarya</taxon>
        <taxon>Ascomycota</taxon>
        <taxon>Pezizomycotina</taxon>
        <taxon>Leotiomycetes</taxon>
        <taxon>Helotiales</taxon>
        <taxon>Pezizellaceae</taxon>
        <taxon>Calycina</taxon>
    </lineage>
</organism>
<keyword evidence="2" id="KW-1185">Reference proteome</keyword>
<evidence type="ECO:0000313" key="2">
    <source>
        <dbReference type="Proteomes" id="UP000887226"/>
    </source>
</evidence>
<proteinExistence type="predicted"/>
<dbReference type="EMBL" id="MU253797">
    <property type="protein sequence ID" value="KAG9246635.1"/>
    <property type="molecule type" value="Genomic_DNA"/>
</dbReference>
<dbReference type="InterPro" id="IPR029058">
    <property type="entry name" value="AB_hydrolase_fold"/>
</dbReference>
<dbReference type="SUPFAM" id="SSF53474">
    <property type="entry name" value="alpha/beta-Hydrolases"/>
    <property type="match status" value="1"/>
</dbReference>
<gene>
    <name evidence="1" type="ORF">BJ878DRAFT_478113</name>
</gene>
<dbReference type="AlphaFoldDB" id="A0A9P7Z810"/>
<sequence length="455" mass="50134">MERMPTTTSANIYNAPALRNKTTPLILNLPPAGVHLRDKHPPIPRYLLFDGTREFPVASINYRWNHVPILAKSGLDDEWKPPVLPLSSSSQDFNNHPFPTPLHDTLHAYTWLTEKFLPTSARELDYSSPPTSPYSAVTTPSKTLPRPVIIYGSRLGGILATSVGLTETRSSRLVNQIAGIIVQDGIFDWTHVATSHPKILPKPDMSSTINIRDSEIWAYISGDASSPSPSPPAISSTAHIQASSVTLSNQAMEDLTRSPHPPAISSLHSVKGSLFIRPASCFDPFVSPLLFFRNPGFSVPKHFPGTKPASARSPSIDLAGLSLSDAELADMKSMLGAEDDSSQEKEKEEEIQIRRKSTLKFPPAGSGLKIPRALFLVGQESSIVSGEDKEIWRQTEEIAGQMRRSVVMHECKERRVWDESLDPEAEADDRIQVVELGKDKWEAGIVVGEWLEDVS</sequence>
<comment type="caution">
    <text evidence="1">The sequence shown here is derived from an EMBL/GenBank/DDBJ whole genome shotgun (WGS) entry which is preliminary data.</text>
</comment>
<dbReference type="OrthoDB" id="5396420at2759"/>
<reference evidence="1" key="1">
    <citation type="journal article" date="2021" name="IMA Fungus">
        <title>Genomic characterization of three marine fungi, including Emericellopsis atlantica sp. nov. with signatures of a generalist lifestyle and marine biomass degradation.</title>
        <authorList>
            <person name="Hagestad O.C."/>
            <person name="Hou L."/>
            <person name="Andersen J.H."/>
            <person name="Hansen E.H."/>
            <person name="Altermark B."/>
            <person name="Li C."/>
            <person name="Kuhnert E."/>
            <person name="Cox R.J."/>
            <person name="Crous P.W."/>
            <person name="Spatafora J.W."/>
            <person name="Lail K."/>
            <person name="Amirebrahimi M."/>
            <person name="Lipzen A."/>
            <person name="Pangilinan J."/>
            <person name="Andreopoulos W."/>
            <person name="Hayes R.D."/>
            <person name="Ng V."/>
            <person name="Grigoriev I.V."/>
            <person name="Jackson S.A."/>
            <person name="Sutton T.D.S."/>
            <person name="Dobson A.D.W."/>
            <person name="Rama T."/>
        </authorList>
    </citation>
    <scope>NUCLEOTIDE SEQUENCE</scope>
    <source>
        <strain evidence="1">TRa3180A</strain>
    </source>
</reference>
<accession>A0A9P7Z810</accession>
<name>A0A9P7Z810_9HELO</name>